<keyword evidence="2" id="KW-0472">Membrane</keyword>
<feature type="compositionally biased region" description="Acidic residues" evidence="3">
    <location>
        <begin position="194"/>
        <end position="210"/>
    </location>
</feature>
<dbReference type="AlphaFoldDB" id="A0A1E7EU46"/>
<dbReference type="PANTHER" id="PTHR47666">
    <property type="entry name" value="PROTEIN VASCULAR ASSOCIATED DEATH 1, CHLOROPLASTIC"/>
    <property type="match status" value="1"/>
</dbReference>
<dbReference type="EMBL" id="KV784375">
    <property type="protein sequence ID" value="OEU09558.1"/>
    <property type="molecule type" value="Genomic_DNA"/>
</dbReference>
<proteinExistence type="predicted"/>
<sequence>MEIVVSKTIKNVSITSIFENVWADLSGNKSFYSSWLEEEECFDITTEDWKYEGELRNEWCNEKYTQERLVTFKFNRTSHLYIGPPVAFVKQRHFCRVEGDDKCILAISAEFEGIPYADNFAVEMRWVATRKGTNNVHVQVGLFVVFKKNTMLKSQIKSGTIAETKNVHLRLFEAVKKACVDSEDVQLGNQDSKDEGEEDVDDDNDDNDETEITKTEENLLDKLQRNFAERSIASSMGVVAFLFAGRLLFRAIFGSGALSDTQRLENRIEDLQSEVRALHTSIDLITGLLKEMRDERE</sequence>
<feature type="domain" description="VASt" evidence="4">
    <location>
        <begin position="1"/>
        <end position="183"/>
    </location>
</feature>
<dbReference type="KEGG" id="fcy:FRACYDRAFT_271381"/>
<feature type="region of interest" description="Disordered" evidence="3">
    <location>
        <begin position="185"/>
        <end position="215"/>
    </location>
</feature>
<dbReference type="OrthoDB" id="957735at2759"/>
<dbReference type="InParanoid" id="A0A1E7EU46"/>
<evidence type="ECO:0000256" key="3">
    <source>
        <dbReference type="SAM" id="MobiDB-lite"/>
    </source>
</evidence>
<organism evidence="5 6">
    <name type="scientific">Fragilariopsis cylindrus CCMP1102</name>
    <dbReference type="NCBI Taxonomy" id="635003"/>
    <lineage>
        <taxon>Eukaryota</taxon>
        <taxon>Sar</taxon>
        <taxon>Stramenopiles</taxon>
        <taxon>Ochrophyta</taxon>
        <taxon>Bacillariophyta</taxon>
        <taxon>Bacillariophyceae</taxon>
        <taxon>Bacillariophycidae</taxon>
        <taxon>Bacillariales</taxon>
        <taxon>Bacillariaceae</taxon>
        <taxon>Fragilariopsis</taxon>
    </lineage>
</organism>
<dbReference type="Proteomes" id="UP000095751">
    <property type="component" value="Unassembled WGS sequence"/>
</dbReference>
<gene>
    <name evidence="5" type="ORF">FRACYDRAFT_271381</name>
</gene>
<dbReference type="GO" id="GO:0016020">
    <property type="term" value="C:membrane"/>
    <property type="evidence" value="ECO:0007669"/>
    <property type="project" value="UniProtKB-SubCell"/>
</dbReference>
<dbReference type="PANTHER" id="PTHR47666:SF1">
    <property type="entry name" value="PROTEIN VASCULAR ASSOCIATED DEATH 1, CHLOROPLASTIC"/>
    <property type="match status" value="1"/>
</dbReference>
<dbReference type="PROSITE" id="PS51778">
    <property type="entry name" value="VAST"/>
    <property type="match status" value="1"/>
</dbReference>
<comment type="subcellular location">
    <subcellularLocation>
        <location evidence="1">Membrane</location>
    </subcellularLocation>
</comment>
<name>A0A1E7EU46_9STRA</name>
<accession>A0A1E7EU46</accession>
<protein>
    <recommendedName>
        <fullName evidence="4">VASt domain-containing protein</fullName>
    </recommendedName>
</protein>
<dbReference type="InterPro" id="IPR031968">
    <property type="entry name" value="VASt"/>
</dbReference>
<evidence type="ECO:0000259" key="4">
    <source>
        <dbReference type="PROSITE" id="PS51778"/>
    </source>
</evidence>
<keyword evidence="6" id="KW-1185">Reference proteome</keyword>
<evidence type="ECO:0000313" key="5">
    <source>
        <dbReference type="EMBL" id="OEU09558.1"/>
    </source>
</evidence>
<reference evidence="5 6" key="1">
    <citation type="submission" date="2016-09" db="EMBL/GenBank/DDBJ databases">
        <title>Extensive genetic diversity and differential bi-allelic expression allows diatom success in the polar Southern Ocean.</title>
        <authorList>
            <consortium name="DOE Joint Genome Institute"/>
            <person name="Mock T."/>
            <person name="Otillar R.P."/>
            <person name="Strauss J."/>
            <person name="Dupont C."/>
            <person name="Frickenhaus S."/>
            <person name="Maumus F."/>
            <person name="Mcmullan M."/>
            <person name="Sanges R."/>
            <person name="Schmutz J."/>
            <person name="Toseland A."/>
            <person name="Valas R."/>
            <person name="Veluchamy A."/>
            <person name="Ward B.J."/>
            <person name="Allen A."/>
            <person name="Barry K."/>
            <person name="Falciatore A."/>
            <person name="Ferrante M."/>
            <person name="Fortunato A.E."/>
            <person name="Gloeckner G."/>
            <person name="Gruber A."/>
            <person name="Hipkin R."/>
            <person name="Janech M."/>
            <person name="Kroth P."/>
            <person name="Leese F."/>
            <person name="Lindquist E."/>
            <person name="Lyon B.R."/>
            <person name="Martin J."/>
            <person name="Mayer C."/>
            <person name="Parker M."/>
            <person name="Quesneville H."/>
            <person name="Raymond J."/>
            <person name="Uhlig C."/>
            <person name="Valentin K.U."/>
            <person name="Worden A.Z."/>
            <person name="Armbrust E.V."/>
            <person name="Bowler C."/>
            <person name="Green B."/>
            <person name="Moulton V."/>
            <person name="Van Oosterhout C."/>
            <person name="Grigoriev I."/>
        </authorList>
    </citation>
    <scope>NUCLEOTIDE SEQUENCE [LARGE SCALE GENOMIC DNA]</scope>
    <source>
        <strain evidence="5 6">CCMP1102</strain>
    </source>
</reference>
<evidence type="ECO:0000256" key="2">
    <source>
        <dbReference type="ARBA" id="ARBA00023136"/>
    </source>
</evidence>
<dbReference type="Pfam" id="PF16016">
    <property type="entry name" value="VASt"/>
    <property type="match status" value="1"/>
</dbReference>
<evidence type="ECO:0000256" key="1">
    <source>
        <dbReference type="ARBA" id="ARBA00004370"/>
    </source>
</evidence>
<evidence type="ECO:0000313" key="6">
    <source>
        <dbReference type="Proteomes" id="UP000095751"/>
    </source>
</evidence>